<evidence type="ECO:0000313" key="2">
    <source>
        <dbReference type="Proteomes" id="UP000053429"/>
    </source>
</evidence>
<keyword evidence="2" id="KW-1185">Reference proteome</keyword>
<sequence>MRLLEDQAEEVHSDQAREQLADLAEQKTIPQLRKEVDAAAVDTGAAVTSERRIRDVQAQLDDIEQAIEVPGLQRELWDLLSSCEDVMEQTGGGPSDRRELQNMRERASSLGDDATPADLRRLVKRAGEFHVELLRRTDQWEYVVFRALVEMRDDMFSRAQADAAILEGRRAVAAGNRRALAGVNERLRRLLPPGAAEEAERMTGGIN</sequence>
<dbReference type="OrthoDB" id="9766019at2"/>
<organism evidence="1 2">
    <name type="scientific">Streptomyces caeruleatus</name>
    <dbReference type="NCBI Taxonomy" id="661399"/>
    <lineage>
        <taxon>Bacteria</taxon>
        <taxon>Bacillati</taxon>
        <taxon>Actinomycetota</taxon>
        <taxon>Actinomycetes</taxon>
        <taxon>Kitasatosporales</taxon>
        <taxon>Streptomycetaceae</taxon>
        <taxon>Streptomyces</taxon>
    </lineage>
</organism>
<comment type="caution">
    <text evidence="1">The sequence shown here is derived from an EMBL/GenBank/DDBJ whole genome shotgun (WGS) entry which is preliminary data.</text>
</comment>
<dbReference type="STRING" id="661399.AQJ67_01635"/>
<evidence type="ECO:0000313" key="1">
    <source>
        <dbReference type="EMBL" id="KUO06196.1"/>
    </source>
</evidence>
<dbReference type="EMBL" id="LMWY01000002">
    <property type="protein sequence ID" value="KUO06196.1"/>
    <property type="molecule type" value="Genomic_DNA"/>
</dbReference>
<name>A0A101U925_9ACTN</name>
<dbReference type="Proteomes" id="UP000053429">
    <property type="component" value="Unassembled WGS sequence"/>
</dbReference>
<gene>
    <name evidence="1" type="ORF">AQJ67_01635</name>
</gene>
<dbReference type="AlphaFoldDB" id="A0A101U925"/>
<accession>A0A101U925</accession>
<proteinExistence type="predicted"/>
<protein>
    <submittedName>
        <fullName evidence="1">Uncharacterized protein</fullName>
    </submittedName>
</protein>
<reference evidence="1 2" key="1">
    <citation type="submission" date="2015-10" db="EMBL/GenBank/DDBJ databases">
        <title>Draft genome sequence of Streptomyces caeruleatus NRRL B-24802, type strain for the species Streptomyces caeruleatus.</title>
        <authorList>
            <person name="Ruckert C."/>
            <person name="Winkler A."/>
            <person name="Kalinowski J."/>
            <person name="Kampfer P."/>
            <person name="Glaeser S."/>
        </authorList>
    </citation>
    <scope>NUCLEOTIDE SEQUENCE [LARGE SCALE GENOMIC DNA]</scope>
    <source>
        <strain evidence="1 2">NRRL B-24802</strain>
    </source>
</reference>
<dbReference type="RefSeq" id="WP_062716142.1">
    <property type="nucleotide sequence ID" value="NZ_KQ948924.1"/>
</dbReference>